<protein>
    <submittedName>
        <fullName evidence="5">Proliferating cell nuclear antigen PcnA</fullName>
    </submittedName>
</protein>
<dbReference type="InterPro" id="IPR022649">
    <property type="entry name" value="Pr_cel_nuc_antig_C"/>
</dbReference>
<dbReference type="PANTHER" id="PTHR11352">
    <property type="entry name" value="PROLIFERATING CELL NUCLEAR ANTIGEN"/>
    <property type="match status" value="1"/>
</dbReference>
<dbReference type="GO" id="GO:0006272">
    <property type="term" value="P:leading strand elongation"/>
    <property type="evidence" value="ECO:0007669"/>
    <property type="project" value="TreeGrafter"/>
</dbReference>
<comment type="caution">
    <text evidence="5">The sequence shown here is derived from an EMBL/GenBank/DDBJ whole genome shotgun (WGS) entry which is preliminary data.</text>
</comment>
<evidence type="ECO:0000256" key="2">
    <source>
        <dbReference type="ARBA" id="ARBA00023125"/>
    </source>
</evidence>
<dbReference type="InterPro" id="IPR046938">
    <property type="entry name" value="DNA_clamp_sf"/>
</dbReference>
<dbReference type="SUPFAM" id="SSF55979">
    <property type="entry name" value="DNA clamp"/>
    <property type="match status" value="2"/>
</dbReference>
<name>T0ZGE1_9ZZZZ</name>
<feature type="non-terminal residue" evidence="5">
    <location>
        <position position="1"/>
    </location>
</feature>
<keyword evidence="2" id="KW-0238">DNA-binding</keyword>
<evidence type="ECO:0000256" key="1">
    <source>
        <dbReference type="ARBA" id="ARBA00010462"/>
    </source>
</evidence>
<dbReference type="PRINTS" id="PR00339">
    <property type="entry name" value="PCNACYCLIN"/>
</dbReference>
<gene>
    <name evidence="5" type="ORF">B2A_14755</name>
</gene>
<dbReference type="InterPro" id="IPR022648">
    <property type="entry name" value="Pr_cel_nuc_antig_N"/>
</dbReference>
<evidence type="ECO:0000313" key="5">
    <source>
        <dbReference type="EMBL" id="EQD28795.1"/>
    </source>
</evidence>
<accession>T0ZGE1</accession>
<dbReference type="CDD" id="cd00577">
    <property type="entry name" value="PCNA"/>
    <property type="match status" value="1"/>
</dbReference>
<organism evidence="5">
    <name type="scientific">mine drainage metagenome</name>
    <dbReference type="NCBI Taxonomy" id="410659"/>
    <lineage>
        <taxon>unclassified sequences</taxon>
        <taxon>metagenomes</taxon>
        <taxon>ecological metagenomes</taxon>
    </lineage>
</organism>
<dbReference type="GO" id="GO:0003677">
    <property type="term" value="F:DNA binding"/>
    <property type="evidence" value="ECO:0007669"/>
    <property type="project" value="UniProtKB-KW"/>
</dbReference>
<dbReference type="EMBL" id="AUZZ01010725">
    <property type="protein sequence ID" value="EQD28795.1"/>
    <property type="molecule type" value="Genomic_DNA"/>
</dbReference>
<dbReference type="Pfam" id="PF00705">
    <property type="entry name" value="PCNA_N"/>
    <property type="match status" value="1"/>
</dbReference>
<feature type="domain" description="Proliferating cell nuclear antigen PCNA C-terminal" evidence="4">
    <location>
        <begin position="81"/>
        <end position="199"/>
    </location>
</feature>
<evidence type="ECO:0000259" key="3">
    <source>
        <dbReference type="Pfam" id="PF00705"/>
    </source>
</evidence>
<reference evidence="5" key="2">
    <citation type="journal article" date="2014" name="ISME J.">
        <title>Microbial stratification in low pH oxic and suboxic macroscopic growths along an acid mine drainage.</title>
        <authorList>
            <person name="Mendez-Garcia C."/>
            <person name="Mesa V."/>
            <person name="Sprenger R.R."/>
            <person name="Richter M."/>
            <person name="Diez M.S."/>
            <person name="Solano J."/>
            <person name="Bargiela R."/>
            <person name="Golyshina O.V."/>
            <person name="Manteca A."/>
            <person name="Ramos J.L."/>
            <person name="Gallego J.R."/>
            <person name="Llorente I."/>
            <person name="Martins Dos Santos V.A."/>
            <person name="Jensen O.N."/>
            <person name="Pelaez A.I."/>
            <person name="Sanchez J."/>
            <person name="Ferrer M."/>
        </authorList>
    </citation>
    <scope>NUCLEOTIDE SEQUENCE</scope>
</reference>
<dbReference type="AlphaFoldDB" id="T0ZGE1"/>
<dbReference type="PANTHER" id="PTHR11352:SF0">
    <property type="entry name" value="PROLIFERATING CELL NUCLEAR ANTIGEN"/>
    <property type="match status" value="1"/>
</dbReference>
<dbReference type="Pfam" id="PF02747">
    <property type="entry name" value="PCNA_C"/>
    <property type="match status" value="1"/>
</dbReference>
<feature type="domain" description="Proliferating cell nuclear antigen PCNA N-terminal" evidence="3">
    <location>
        <begin position="2"/>
        <end position="69"/>
    </location>
</feature>
<dbReference type="Gene3D" id="3.70.10.10">
    <property type="match status" value="1"/>
</dbReference>
<dbReference type="GO" id="GO:0006275">
    <property type="term" value="P:regulation of DNA replication"/>
    <property type="evidence" value="ECO:0007669"/>
    <property type="project" value="InterPro"/>
</dbReference>
<comment type="similarity">
    <text evidence="1">Belongs to the PCNA family.</text>
</comment>
<evidence type="ECO:0000259" key="4">
    <source>
        <dbReference type="Pfam" id="PF02747"/>
    </source>
</evidence>
<dbReference type="InterPro" id="IPR000730">
    <property type="entry name" value="Pr_cel_nuc_antig"/>
</dbReference>
<dbReference type="GO" id="GO:0030337">
    <property type="term" value="F:DNA polymerase processivity factor activity"/>
    <property type="evidence" value="ECO:0007669"/>
    <property type="project" value="InterPro"/>
</dbReference>
<reference evidence="5" key="1">
    <citation type="submission" date="2013-08" db="EMBL/GenBank/DDBJ databases">
        <authorList>
            <person name="Mendez C."/>
            <person name="Richter M."/>
            <person name="Ferrer M."/>
            <person name="Sanchez J."/>
        </authorList>
    </citation>
    <scope>NUCLEOTIDE SEQUENCE</scope>
</reference>
<sequence>SISMISFFMPTNAFSKYDVDKNVSLGLNIDNLSKIMSRARDGESLIMKEHDNKLTLEFSGQSKRRFRTQLIDVRKSVDKEPSVQFDADVEINGETLKELVKDATIVSEYISLKATKDQFTIDCRGDSGELNEEHLSDGNSIKKIKTEKNAEATFNLQFLENMVKSCPAGNYISIGLKSNEPLKLTYKVGEAQITYYLAPYMES</sequence>
<proteinExistence type="inferred from homology"/>